<feature type="compositionally biased region" description="Basic and acidic residues" evidence="1">
    <location>
        <begin position="270"/>
        <end position="287"/>
    </location>
</feature>
<accession>A0AAE0P1T4</accession>
<feature type="compositionally biased region" description="Basic and acidic residues" evidence="1">
    <location>
        <begin position="175"/>
        <end position="192"/>
    </location>
</feature>
<dbReference type="EMBL" id="JAUTDP010000012">
    <property type="protein sequence ID" value="KAK3391756.1"/>
    <property type="molecule type" value="Genomic_DNA"/>
</dbReference>
<feature type="region of interest" description="Disordered" evidence="1">
    <location>
        <begin position="731"/>
        <end position="750"/>
    </location>
</feature>
<feature type="compositionally biased region" description="Polar residues" evidence="1">
    <location>
        <begin position="260"/>
        <end position="269"/>
    </location>
</feature>
<feature type="region of interest" description="Disordered" evidence="1">
    <location>
        <begin position="135"/>
        <end position="160"/>
    </location>
</feature>
<evidence type="ECO:0000313" key="3">
    <source>
        <dbReference type="Proteomes" id="UP001281003"/>
    </source>
</evidence>
<protein>
    <submittedName>
        <fullName evidence="2">Uncharacterized protein</fullName>
    </submittedName>
</protein>
<feature type="compositionally biased region" description="Polar residues" evidence="1">
    <location>
        <begin position="244"/>
        <end position="253"/>
    </location>
</feature>
<proteinExistence type="predicted"/>
<feature type="compositionally biased region" description="Basic and acidic residues" evidence="1">
    <location>
        <begin position="519"/>
        <end position="559"/>
    </location>
</feature>
<comment type="caution">
    <text evidence="2">The sequence shown here is derived from an EMBL/GenBank/DDBJ whole genome shotgun (WGS) entry which is preliminary data.</text>
</comment>
<dbReference type="Proteomes" id="UP001281003">
    <property type="component" value="Unassembled WGS sequence"/>
</dbReference>
<keyword evidence="3" id="KW-1185">Reference proteome</keyword>
<feature type="region of interest" description="Disordered" evidence="1">
    <location>
        <begin position="791"/>
        <end position="858"/>
    </location>
</feature>
<feature type="compositionally biased region" description="Acidic residues" evidence="1">
    <location>
        <begin position="834"/>
        <end position="854"/>
    </location>
</feature>
<evidence type="ECO:0000256" key="1">
    <source>
        <dbReference type="SAM" id="MobiDB-lite"/>
    </source>
</evidence>
<sequence length="890" mass="99971">MSTMSDSSLPTATNLQASQTLPVIPDSIPRPSTPPTKNTILPRRHFNTPPKPPKPALYTPSLPCLHCTLSSSRCSLQNSKNHHKPPPLPPDEAGWMKWKEKYMAENFQDGQWKMYDYYSRHPNEPVRGLEGGCRRCRRAGGGEDGDGDGDGGTSEAGRWVEDGFGGWVKVNTEGRLVRRETRVEMDERKENNEGDVESVVDDGGKGDHDGSSGSVIRRSRQQDRFDIENDYSDEDVDWWKKRSSSTASGTRNLTKFLRSANFSNANPTLSRRDLSTSPEKVNDNADKVDEDEEEDDNNDDTNSSSDVDPDSDPDFDARSNVSSKTPPSLPPPPQPPKPIPHNVPKEPEASRTLNHVCFNKNIIKRNRKPFSRENHASTPLFAAITAVEVTKSDILELIPPSKKAGGIKQFLFSRLELPLVAYVRSPGLSSGQEGQEQLLRIVRSQILDAISSLHDRSESQRKKEGLSLAESFLPLEARLCPSGFNWLTQEDLQNQFALPSWQQTGLEFLSEGMMEMRRRKDMEEARRQNSSLELKKQGEEVIKTCEMEEGKREEREKNGENQPGSKELSTDPISFPNGNDTELPDPQPAPECEPDSEPNSDSDPELELTPSTPTAYFSHRLSRLQHFWTSEAKPIDFEFAKLVRRNILYNWRGEKLEPFNYSRWLLINSINQKAKHNEVGGIDDWLDTLDSSLQSGLDHHQEQGELKQVQRQDQRPQQSLLAALVQVDGTTGAGTGMGRDTGPPKKTYQQQADTCLLPYKTASTYPPSEPEWWNVADDMAALSDADDDEDILGFIGDYHSDSSDDEDEDDVKDQGAPDEAAESGNGNGRKKQDEEENEDGDENGDEVDEDLDEDRDSHPLIEYFREVSTWIMSVEQREYAIMFAHLTSPA</sequence>
<feature type="compositionally biased region" description="Acidic residues" evidence="1">
    <location>
        <begin position="592"/>
        <end position="606"/>
    </location>
</feature>
<reference evidence="2" key="1">
    <citation type="journal article" date="2023" name="Mol. Phylogenet. Evol.">
        <title>Genome-scale phylogeny and comparative genomics of the fungal order Sordariales.</title>
        <authorList>
            <person name="Hensen N."/>
            <person name="Bonometti L."/>
            <person name="Westerberg I."/>
            <person name="Brannstrom I.O."/>
            <person name="Guillou S."/>
            <person name="Cros-Aarteil S."/>
            <person name="Calhoun S."/>
            <person name="Haridas S."/>
            <person name="Kuo A."/>
            <person name="Mondo S."/>
            <person name="Pangilinan J."/>
            <person name="Riley R."/>
            <person name="LaButti K."/>
            <person name="Andreopoulos B."/>
            <person name="Lipzen A."/>
            <person name="Chen C."/>
            <person name="Yan M."/>
            <person name="Daum C."/>
            <person name="Ng V."/>
            <person name="Clum A."/>
            <person name="Steindorff A."/>
            <person name="Ohm R.A."/>
            <person name="Martin F."/>
            <person name="Silar P."/>
            <person name="Natvig D.O."/>
            <person name="Lalanne C."/>
            <person name="Gautier V."/>
            <person name="Ament-Velasquez S.L."/>
            <person name="Kruys A."/>
            <person name="Hutchinson M.I."/>
            <person name="Powell A.J."/>
            <person name="Barry K."/>
            <person name="Miller A.N."/>
            <person name="Grigoriev I.V."/>
            <person name="Debuchy R."/>
            <person name="Gladieux P."/>
            <person name="Hiltunen Thoren M."/>
            <person name="Johannesson H."/>
        </authorList>
    </citation>
    <scope>NUCLEOTIDE SEQUENCE</scope>
    <source>
        <strain evidence="2">FGSC 1904</strain>
    </source>
</reference>
<name>A0AAE0P1T4_SORBR</name>
<gene>
    <name evidence="2" type="ORF">B0T20DRAFT_472539</name>
</gene>
<feature type="region of interest" description="Disordered" evidence="1">
    <location>
        <begin position="519"/>
        <end position="612"/>
    </location>
</feature>
<feature type="compositionally biased region" description="Pro residues" evidence="1">
    <location>
        <begin position="327"/>
        <end position="341"/>
    </location>
</feature>
<evidence type="ECO:0000313" key="2">
    <source>
        <dbReference type="EMBL" id="KAK3391756.1"/>
    </source>
</evidence>
<reference evidence="2" key="2">
    <citation type="submission" date="2023-07" db="EMBL/GenBank/DDBJ databases">
        <authorList>
            <consortium name="Lawrence Berkeley National Laboratory"/>
            <person name="Haridas S."/>
            <person name="Hensen N."/>
            <person name="Bonometti L."/>
            <person name="Westerberg I."/>
            <person name="Brannstrom I.O."/>
            <person name="Guillou S."/>
            <person name="Cros-Aarteil S."/>
            <person name="Calhoun S."/>
            <person name="Kuo A."/>
            <person name="Mondo S."/>
            <person name="Pangilinan J."/>
            <person name="Riley R."/>
            <person name="LaButti K."/>
            <person name="Andreopoulos B."/>
            <person name="Lipzen A."/>
            <person name="Chen C."/>
            <person name="Yanf M."/>
            <person name="Daum C."/>
            <person name="Ng V."/>
            <person name="Clum A."/>
            <person name="Steindorff A."/>
            <person name="Ohm R."/>
            <person name="Martin F."/>
            <person name="Silar P."/>
            <person name="Natvig D."/>
            <person name="Lalanne C."/>
            <person name="Gautier V."/>
            <person name="Ament-velasquez S.L."/>
            <person name="Kruys A."/>
            <person name="Hutchinson M.I."/>
            <person name="Powell A.J."/>
            <person name="Barry K."/>
            <person name="Miller A.N."/>
            <person name="Grigoriev I.V."/>
            <person name="Debuchy R."/>
            <person name="Gladieux P."/>
            <person name="Thoren M.H."/>
            <person name="Johannesson H."/>
        </authorList>
    </citation>
    <scope>NUCLEOTIDE SEQUENCE</scope>
    <source>
        <strain evidence="2">FGSC 1904</strain>
    </source>
</reference>
<organism evidence="2 3">
    <name type="scientific">Sordaria brevicollis</name>
    <dbReference type="NCBI Taxonomy" id="83679"/>
    <lineage>
        <taxon>Eukaryota</taxon>
        <taxon>Fungi</taxon>
        <taxon>Dikarya</taxon>
        <taxon>Ascomycota</taxon>
        <taxon>Pezizomycotina</taxon>
        <taxon>Sordariomycetes</taxon>
        <taxon>Sordariomycetidae</taxon>
        <taxon>Sordariales</taxon>
        <taxon>Sordariaceae</taxon>
        <taxon>Sordaria</taxon>
    </lineage>
</organism>
<dbReference type="AlphaFoldDB" id="A0AAE0P1T4"/>
<feature type="compositionally biased region" description="Polar residues" evidence="1">
    <location>
        <begin position="1"/>
        <end position="21"/>
    </location>
</feature>
<feature type="region of interest" description="Disordered" evidence="1">
    <location>
        <begin position="1"/>
        <end position="58"/>
    </location>
</feature>
<feature type="compositionally biased region" description="Acidic residues" evidence="1">
    <location>
        <begin position="288"/>
        <end position="299"/>
    </location>
</feature>
<feature type="region of interest" description="Disordered" evidence="1">
    <location>
        <begin position="175"/>
        <end position="352"/>
    </location>
</feature>